<keyword evidence="4" id="KW-1185">Reference proteome</keyword>
<organism evidence="3 4">
    <name type="scientific">Hibiscus syriacus</name>
    <name type="common">Rose of Sharon</name>
    <dbReference type="NCBI Taxonomy" id="106335"/>
    <lineage>
        <taxon>Eukaryota</taxon>
        <taxon>Viridiplantae</taxon>
        <taxon>Streptophyta</taxon>
        <taxon>Embryophyta</taxon>
        <taxon>Tracheophyta</taxon>
        <taxon>Spermatophyta</taxon>
        <taxon>Magnoliopsida</taxon>
        <taxon>eudicotyledons</taxon>
        <taxon>Gunneridae</taxon>
        <taxon>Pentapetalae</taxon>
        <taxon>rosids</taxon>
        <taxon>malvids</taxon>
        <taxon>Malvales</taxon>
        <taxon>Malvaceae</taxon>
        <taxon>Malvoideae</taxon>
        <taxon>Hibiscus</taxon>
    </lineage>
</organism>
<name>A0A6A2ZNC1_HIBSY</name>
<evidence type="ECO:0000313" key="4">
    <source>
        <dbReference type="Proteomes" id="UP000436088"/>
    </source>
</evidence>
<feature type="transmembrane region" description="Helical" evidence="2">
    <location>
        <begin position="160"/>
        <end position="181"/>
    </location>
</feature>
<feature type="transmembrane region" description="Helical" evidence="2">
    <location>
        <begin position="201"/>
        <end position="222"/>
    </location>
</feature>
<feature type="compositionally biased region" description="Basic and acidic residues" evidence="1">
    <location>
        <begin position="71"/>
        <end position="82"/>
    </location>
</feature>
<dbReference type="AlphaFoldDB" id="A0A6A2ZNC1"/>
<evidence type="ECO:0000256" key="2">
    <source>
        <dbReference type="SAM" id="Phobius"/>
    </source>
</evidence>
<dbReference type="EMBL" id="VEPZ02001121">
    <property type="protein sequence ID" value="KAE8693220.1"/>
    <property type="molecule type" value="Genomic_DNA"/>
</dbReference>
<keyword evidence="2" id="KW-0812">Transmembrane</keyword>
<gene>
    <name evidence="3" type="ORF">F3Y22_tig00110814pilonHSYRG00034</name>
</gene>
<sequence length="271" mass="30636">MRETNSKGIKRKAQEITVAMVLEIISRSGIRVSWNLVGRSRNSDTKSESSSSSSQLGASSVVSESGLPVESTRDYSGDGSRDHLKVRDQVSWNLVGRSRNSDTKSESSSSSSQLGLLLLLFLIWVADPRFLWSWAFDVVELRFLNFLLISSDLEIERSPVTAVFAAFVELVSFESLVWFLVDKFDDFTSLVWFLADTFDDLVWFLVDKLNGLMSLVWFFLVVKPELFLLQQQWLAFFFKLQQSPSSTEPIGSKLVAINGGTKEQKNQHEAR</sequence>
<reference evidence="3" key="1">
    <citation type="submission" date="2019-09" db="EMBL/GenBank/DDBJ databases">
        <title>Draft genome information of white flower Hibiscus syriacus.</title>
        <authorList>
            <person name="Kim Y.-M."/>
        </authorList>
    </citation>
    <scope>NUCLEOTIDE SEQUENCE [LARGE SCALE GENOMIC DNA]</scope>
    <source>
        <strain evidence="3">YM2019G1</strain>
    </source>
</reference>
<comment type="caution">
    <text evidence="3">The sequence shown here is derived from an EMBL/GenBank/DDBJ whole genome shotgun (WGS) entry which is preliminary data.</text>
</comment>
<protein>
    <submittedName>
        <fullName evidence="3">Uncharacterized protein</fullName>
    </submittedName>
</protein>
<proteinExistence type="predicted"/>
<dbReference type="Proteomes" id="UP000436088">
    <property type="component" value="Unassembled WGS sequence"/>
</dbReference>
<feature type="region of interest" description="Disordered" evidence="1">
    <location>
        <begin position="41"/>
        <end position="82"/>
    </location>
</feature>
<keyword evidence="2" id="KW-0472">Membrane</keyword>
<feature type="compositionally biased region" description="Low complexity" evidence="1">
    <location>
        <begin position="48"/>
        <end position="65"/>
    </location>
</feature>
<evidence type="ECO:0000313" key="3">
    <source>
        <dbReference type="EMBL" id="KAE8693220.1"/>
    </source>
</evidence>
<evidence type="ECO:0000256" key="1">
    <source>
        <dbReference type="SAM" id="MobiDB-lite"/>
    </source>
</evidence>
<keyword evidence="2" id="KW-1133">Transmembrane helix</keyword>
<accession>A0A6A2ZNC1</accession>